<proteinExistence type="predicted"/>
<dbReference type="Pfam" id="PF14223">
    <property type="entry name" value="Retrotran_gag_2"/>
    <property type="match status" value="1"/>
</dbReference>
<evidence type="ECO:0000256" key="1">
    <source>
        <dbReference type="SAM" id="MobiDB-lite"/>
    </source>
</evidence>
<feature type="compositionally biased region" description="Polar residues" evidence="1">
    <location>
        <begin position="32"/>
        <end position="49"/>
    </location>
</feature>
<dbReference type="AlphaFoldDB" id="A0A6D2KB30"/>
<evidence type="ECO:0000313" key="3">
    <source>
        <dbReference type="EMBL" id="CAA7045002.1"/>
    </source>
</evidence>
<dbReference type="Proteomes" id="UP000467841">
    <property type="component" value="Unassembled WGS sequence"/>
</dbReference>
<feature type="domain" description="Retrovirus-related Pol polyprotein from transposon TNT 1-94-like beta-barrel" evidence="2">
    <location>
        <begin position="263"/>
        <end position="344"/>
    </location>
</feature>
<gene>
    <name evidence="3" type="ORF">MERR_LOCUS32237</name>
</gene>
<dbReference type="InterPro" id="IPR054722">
    <property type="entry name" value="PolX-like_BBD"/>
</dbReference>
<dbReference type="PANTHER" id="PTHR47592">
    <property type="entry name" value="PBF68 PROTEIN"/>
    <property type="match status" value="1"/>
</dbReference>
<evidence type="ECO:0000313" key="4">
    <source>
        <dbReference type="Proteomes" id="UP000467841"/>
    </source>
</evidence>
<protein>
    <recommendedName>
        <fullName evidence="2">Retrovirus-related Pol polyprotein from transposon TNT 1-94-like beta-barrel domain-containing protein</fullName>
    </recommendedName>
</protein>
<feature type="region of interest" description="Disordered" evidence="1">
    <location>
        <begin position="221"/>
        <end position="240"/>
    </location>
</feature>
<dbReference type="Pfam" id="PF22936">
    <property type="entry name" value="Pol_BBD"/>
    <property type="match status" value="1"/>
</dbReference>
<comment type="caution">
    <text evidence="3">The sequence shown here is derived from an EMBL/GenBank/DDBJ whole genome shotgun (WGS) entry which is preliminary data.</text>
</comment>
<dbReference type="EMBL" id="CACVBM020001312">
    <property type="protein sequence ID" value="CAA7045002.1"/>
    <property type="molecule type" value="Genomic_DNA"/>
</dbReference>
<sequence length="382" mass="42230">MTSGTQALIDGQNKDAPVDVGTVGGDAHGNGLSESTPQFGSGQPLTNPSMPGAYLKDDAPVVPPGNTDSTIMDRWTQSDFLCKGWILSRLIDPLYNVYCEAKTSKQLWLALEKKYKSEDAGCQKYATAKFLNFKMVDSKPIMEQVEALQLITHEIALRLRVESRNREADAVFIRANDVNLAEQKRNGKGQIPPHSSTSFKKQAEPKKFKWKCHKCGKMGHKANVASKAGPSEDKGKSQAHLTEDDLCAVVTEVNNVEDNPREWWYDTGATIHICNDRDMFSTYQKCNNGERLLMGNTGSSKIEGHGKVVLKMTSGKEITLQNVKHVTDMRKNLISGTLMSKAGFATNFESDKLVLKKHGVYLGKGYVKDGLVKMCVMPVIRN</sequence>
<reference evidence="3" key="1">
    <citation type="submission" date="2020-01" db="EMBL/GenBank/DDBJ databases">
        <authorList>
            <person name="Mishra B."/>
        </authorList>
    </citation>
    <scope>NUCLEOTIDE SEQUENCE [LARGE SCALE GENOMIC DNA]</scope>
</reference>
<feature type="region of interest" description="Disordered" evidence="1">
    <location>
        <begin position="1"/>
        <end position="53"/>
    </location>
</feature>
<feature type="region of interest" description="Disordered" evidence="1">
    <location>
        <begin position="183"/>
        <end position="205"/>
    </location>
</feature>
<name>A0A6D2KB30_9BRAS</name>
<evidence type="ECO:0000259" key="2">
    <source>
        <dbReference type="Pfam" id="PF22936"/>
    </source>
</evidence>
<dbReference type="OrthoDB" id="2596766at2759"/>
<accession>A0A6D2KB30</accession>
<keyword evidence="4" id="KW-1185">Reference proteome</keyword>
<organism evidence="3 4">
    <name type="scientific">Microthlaspi erraticum</name>
    <dbReference type="NCBI Taxonomy" id="1685480"/>
    <lineage>
        <taxon>Eukaryota</taxon>
        <taxon>Viridiplantae</taxon>
        <taxon>Streptophyta</taxon>
        <taxon>Embryophyta</taxon>
        <taxon>Tracheophyta</taxon>
        <taxon>Spermatophyta</taxon>
        <taxon>Magnoliopsida</taxon>
        <taxon>eudicotyledons</taxon>
        <taxon>Gunneridae</taxon>
        <taxon>Pentapetalae</taxon>
        <taxon>rosids</taxon>
        <taxon>malvids</taxon>
        <taxon>Brassicales</taxon>
        <taxon>Brassicaceae</taxon>
        <taxon>Coluteocarpeae</taxon>
        <taxon>Microthlaspi</taxon>
    </lineage>
</organism>